<reference evidence="2 3" key="1">
    <citation type="submission" date="2016-07" db="EMBL/GenBank/DDBJ databases">
        <title>Pervasive Adenine N6-methylation of Active Genes in Fungi.</title>
        <authorList>
            <consortium name="DOE Joint Genome Institute"/>
            <person name="Mondo S.J."/>
            <person name="Dannebaum R.O."/>
            <person name="Kuo R.C."/>
            <person name="Labutti K."/>
            <person name="Haridas S."/>
            <person name="Kuo A."/>
            <person name="Salamov A."/>
            <person name="Ahrendt S.R."/>
            <person name="Lipzen A."/>
            <person name="Sullivan W."/>
            <person name="Andreopoulos W.B."/>
            <person name="Clum A."/>
            <person name="Lindquist E."/>
            <person name="Daum C."/>
            <person name="Ramamoorthy G.K."/>
            <person name="Gryganskyi A."/>
            <person name="Culley D."/>
            <person name="Magnuson J.K."/>
            <person name="James T.Y."/>
            <person name="O'Malley M.A."/>
            <person name="Stajich J.E."/>
            <person name="Spatafora J.W."/>
            <person name="Visel A."/>
            <person name="Grigoriev I.V."/>
        </authorList>
    </citation>
    <scope>NUCLEOTIDE SEQUENCE [LARGE SCALE GENOMIC DNA]</scope>
    <source>
        <strain evidence="2 3">CBS 129021</strain>
    </source>
</reference>
<feature type="region of interest" description="Disordered" evidence="1">
    <location>
        <begin position="132"/>
        <end position="209"/>
    </location>
</feature>
<feature type="region of interest" description="Disordered" evidence="1">
    <location>
        <begin position="222"/>
        <end position="252"/>
    </location>
</feature>
<dbReference type="OrthoDB" id="10687251at2759"/>
<dbReference type="EMBL" id="MCFJ01000003">
    <property type="protein sequence ID" value="ORY68603.1"/>
    <property type="molecule type" value="Genomic_DNA"/>
</dbReference>
<sequence>MDNLGTRVRISLGVSLGDGAPSSNPYRLSLLTAPVGPIPGFEAEFTKYAPSSMINNSIADEVDMAGGRRYTDEKIHFVLDLVLRQRLTYAVAAEKFRKKYNDKKFGEKQVKYIKSSYSTHPEFGVYLYNDPRSQKTASSSPRTTTATSAAGTSTHLHPSIRPEAMSRYAVSQSPADSMGLGGGSQFLGGSPMEETPKTGAGPRGTTCQMPTALDALGKLKSETGRALSSSTASQSSADFTPCHNQSGATYQGAHSLKESRPLNPHYNFSRAAWRASTPGHSIETHEKPGAVGGDSSPTMQQDAIGAAETAERPSETPIPSAIEAKRKRNIGTLSEIEGIIAARAGSAVDLINKRPRTGSFTPFLGLARDLTKSPSSDTTKKIVDAIMGETRMGGQGMSAGSVDSQKTSREALFYSTPNLDFFSVPLSPAAEEIIRKPNDETKTFVTSLNLISEEPKISELAGVHQQHGISESTVTDAPPMDALFAGNVAQGMPGNAGTSTTTPGTNNMTSQETSASDLISNFTASIQNPGGFVMRSPQGTCYRAPSPPAPYTRDNYVGWDQIGHIYSTKHENCPVKTHHRHDHSGGIYFVNMSYLMEALQNFSLDIHIEARLKSGHDQSTTANANASAARVEATVKSDNVPLQIHAEPAATTADNRNQVSWEEAALNQSIWTAGAETHAQLEGLEDRRRTAAEQLFDDNSLTEEQYNDTTN</sequence>
<proteinExistence type="predicted"/>
<keyword evidence="3" id="KW-1185">Reference proteome</keyword>
<dbReference type="GeneID" id="63781411"/>
<dbReference type="Proteomes" id="UP000193689">
    <property type="component" value="Unassembled WGS sequence"/>
</dbReference>
<dbReference type="AlphaFoldDB" id="A0A1Y2EAK4"/>
<evidence type="ECO:0000256" key="1">
    <source>
        <dbReference type="SAM" id="MobiDB-lite"/>
    </source>
</evidence>
<evidence type="ECO:0000313" key="2">
    <source>
        <dbReference type="EMBL" id="ORY68603.1"/>
    </source>
</evidence>
<dbReference type="InParanoid" id="A0A1Y2EAK4"/>
<gene>
    <name evidence="2" type="ORF">BCR38DRAFT_521627</name>
</gene>
<evidence type="ECO:0000313" key="3">
    <source>
        <dbReference type="Proteomes" id="UP000193689"/>
    </source>
</evidence>
<feature type="compositionally biased region" description="Low complexity" evidence="1">
    <location>
        <begin position="226"/>
        <end position="237"/>
    </location>
</feature>
<protein>
    <submittedName>
        <fullName evidence="2">Uncharacterized protein</fullName>
    </submittedName>
</protein>
<accession>A0A1Y2EAK4</accession>
<feature type="region of interest" description="Disordered" evidence="1">
    <location>
        <begin position="277"/>
        <end position="316"/>
    </location>
</feature>
<dbReference type="RefSeq" id="XP_040718890.1">
    <property type="nucleotide sequence ID" value="XM_040865199.1"/>
</dbReference>
<organism evidence="2 3">
    <name type="scientific">Pseudomassariella vexata</name>
    <dbReference type="NCBI Taxonomy" id="1141098"/>
    <lineage>
        <taxon>Eukaryota</taxon>
        <taxon>Fungi</taxon>
        <taxon>Dikarya</taxon>
        <taxon>Ascomycota</taxon>
        <taxon>Pezizomycotina</taxon>
        <taxon>Sordariomycetes</taxon>
        <taxon>Xylariomycetidae</taxon>
        <taxon>Amphisphaeriales</taxon>
        <taxon>Pseudomassariaceae</taxon>
        <taxon>Pseudomassariella</taxon>
    </lineage>
</organism>
<feature type="compositionally biased region" description="Low complexity" evidence="1">
    <location>
        <begin position="136"/>
        <end position="154"/>
    </location>
</feature>
<name>A0A1Y2EAK4_9PEZI</name>
<comment type="caution">
    <text evidence="2">The sequence shown here is derived from an EMBL/GenBank/DDBJ whole genome shotgun (WGS) entry which is preliminary data.</text>
</comment>